<keyword evidence="4" id="KW-0249">Electron transport</keyword>
<evidence type="ECO:0000256" key="8">
    <source>
        <dbReference type="SAM" id="Phobius"/>
    </source>
</evidence>
<dbReference type="PANTHER" id="PTHR30176:SF3">
    <property type="entry name" value="FERREDOXIN-TYPE PROTEIN NAPH"/>
    <property type="match status" value="1"/>
</dbReference>
<dbReference type="PROSITE" id="PS51379">
    <property type="entry name" value="4FE4S_FER_2"/>
    <property type="match status" value="6"/>
</dbReference>
<dbReference type="InterPro" id="IPR017896">
    <property type="entry name" value="4Fe4S_Fe-S-bd"/>
</dbReference>
<feature type="transmembrane region" description="Helical" evidence="8">
    <location>
        <begin position="136"/>
        <end position="155"/>
    </location>
</feature>
<dbReference type="Pfam" id="PF12838">
    <property type="entry name" value="Fer4_7"/>
    <property type="match status" value="2"/>
</dbReference>
<keyword evidence="3" id="KW-0479">Metal-binding</keyword>
<organism evidence="10 11">
    <name type="scientific">Oligosphaera ethanolica</name>
    <dbReference type="NCBI Taxonomy" id="760260"/>
    <lineage>
        <taxon>Bacteria</taxon>
        <taxon>Pseudomonadati</taxon>
        <taxon>Lentisphaerota</taxon>
        <taxon>Oligosphaeria</taxon>
        <taxon>Oligosphaerales</taxon>
        <taxon>Oligosphaeraceae</taxon>
        <taxon>Oligosphaera</taxon>
    </lineage>
</organism>
<feature type="transmembrane region" description="Helical" evidence="8">
    <location>
        <begin position="167"/>
        <end position="188"/>
    </location>
</feature>
<sequence length="536" mass="56721">MATSRLRWLRYGRVALAALTMLMLLALICHGVAAGEYWLEVQFGPAVARAWQLFSPAGAGVALLVLVLTLVLGRVYCSVLCPLGILQEFIGWLTRRRGAAPGNHPRLRYGIAVVTIVLLLFGWSLCLRLLDPASRFGGMVATLVAPWYTALYNRLFPDDMLIVRPLALPTLFIFGVLPLLLLTALVLWRRRWFCTTLCPVGTALGLVAKCTRLPLRLTDACVKCGQCQKVCPAGCIDIAQGSIDNERCLRCLKCLDACCFEAVAWGRRPAKAAAVAAAAGEKALAAGESTAKPAAAAAADARDGALPQGELTRREVLVGVAGVGAAACAGAALLRPGGVLRAGAGAGAIYPPGAGSAARFAALCTGCQLCVRNCRGNVLRAAGDGRPGLVHLVFDRGMCEFNCMRCSSICPTGALRPMTLPAKQRCRIGMAHFDPSLCIAVQDGVDCGACAEHCPTGALQMKDDGPGRRIPSLNPDLCIGCGSCEYPCPVRPVRAMRVEPVAIQVQADDPGEFFRQRREHAPLPKPAAGGDDGWLL</sequence>
<evidence type="ECO:0000256" key="4">
    <source>
        <dbReference type="ARBA" id="ARBA00022982"/>
    </source>
</evidence>
<keyword evidence="8" id="KW-1133">Transmembrane helix</keyword>
<keyword evidence="2" id="KW-0004">4Fe-4S</keyword>
<dbReference type="SUPFAM" id="SSF54862">
    <property type="entry name" value="4Fe-4S ferredoxins"/>
    <property type="match status" value="2"/>
</dbReference>
<feature type="region of interest" description="Disordered" evidence="7">
    <location>
        <begin position="517"/>
        <end position="536"/>
    </location>
</feature>
<evidence type="ECO:0000313" key="10">
    <source>
        <dbReference type="EMBL" id="MDQ0291958.1"/>
    </source>
</evidence>
<dbReference type="InterPro" id="IPR017900">
    <property type="entry name" value="4Fe4S_Fe_S_CS"/>
</dbReference>
<evidence type="ECO:0000256" key="6">
    <source>
        <dbReference type="ARBA" id="ARBA00023014"/>
    </source>
</evidence>
<dbReference type="InterPro" id="IPR051684">
    <property type="entry name" value="Electron_Trans/Redox"/>
</dbReference>
<dbReference type="PROSITE" id="PS00198">
    <property type="entry name" value="4FE4S_FER_1"/>
    <property type="match status" value="2"/>
</dbReference>
<feature type="transmembrane region" description="Helical" evidence="8">
    <location>
        <begin position="58"/>
        <end position="86"/>
    </location>
</feature>
<dbReference type="Proteomes" id="UP001238163">
    <property type="component" value="Unassembled WGS sequence"/>
</dbReference>
<dbReference type="Pfam" id="PF12801">
    <property type="entry name" value="Fer4_5"/>
    <property type="match status" value="2"/>
</dbReference>
<protein>
    <submittedName>
        <fullName evidence="10">Ferredoxin</fullName>
    </submittedName>
</protein>
<reference evidence="10" key="1">
    <citation type="submission" date="2023-07" db="EMBL/GenBank/DDBJ databases">
        <title>Genomic Encyclopedia of Type Strains, Phase IV (KMG-IV): sequencing the most valuable type-strain genomes for metagenomic binning, comparative biology and taxonomic classification.</title>
        <authorList>
            <person name="Goeker M."/>
        </authorList>
    </citation>
    <scope>NUCLEOTIDE SEQUENCE</scope>
    <source>
        <strain evidence="10">DSM 24202</strain>
    </source>
</reference>
<feature type="domain" description="4Fe-4S ferredoxin-type" evidence="9">
    <location>
        <begin position="242"/>
        <end position="268"/>
    </location>
</feature>
<dbReference type="Gene3D" id="3.30.70.20">
    <property type="match status" value="3"/>
</dbReference>
<name>A0AAE4AR85_9BACT</name>
<keyword evidence="8" id="KW-0812">Transmembrane</keyword>
<keyword evidence="11" id="KW-1185">Reference proteome</keyword>
<evidence type="ECO:0000256" key="7">
    <source>
        <dbReference type="SAM" id="MobiDB-lite"/>
    </source>
</evidence>
<feature type="domain" description="4Fe-4S ferredoxin-type" evidence="9">
    <location>
        <begin position="355"/>
        <end position="384"/>
    </location>
</feature>
<gene>
    <name evidence="10" type="ORF">J3R75_004065</name>
</gene>
<evidence type="ECO:0000256" key="2">
    <source>
        <dbReference type="ARBA" id="ARBA00022485"/>
    </source>
</evidence>
<dbReference type="EMBL" id="JAUSVL010000001">
    <property type="protein sequence ID" value="MDQ0291958.1"/>
    <property type="molecule type" value="Genomic_DNA"/>
</dbReference>
<keyword evidence="6" id="KW-0411">Iron-sulfur</keyword>
<evidence type="ECO:0000256" key="1">
    <source>
        <dbReference type="ARBA" id="ARBA00022448"/>
    </source>
</evidence>
<feature type="domain" description="4Fe-4S ferredoxin-type" evidence="9">
    <location>
        <begin position="469"/>
        <end position="501"/>
    </location>
</feature>
<dbReference type="PANTHER" id="PTHR30176">
    <property type="entry name" value="FERREDOXIN-TYPE PROTEIN NAPH"/>
    <property type="match status" value="1"/>
</dbReference>
<feature type="domain" description="4Fe-4S ferredoxin-type" evidence="9">
    <location>
        <begin position="390"/>
        <end position="420"/>
    </location>
</feature>
<comment type="caution">
    <text evidence="10">The sequence shown here is derived from an EMBL/GenBank/DDBJ whole genome shotgun (WGS) entry which is preliminary data.</text>
</comment>
<dbReference type="GO" id="GO:0046872">
    <property type="term" value="F:metal ion binding"/>
    <property type="evidence" value="ECO:0007669"/>
    <property type="project" value="UniProtKB-KW"/>
</dbReference>
<evidence type="ECO:0000256" key="3">
    <source>
        <dbReference type="ARBA" id="ARBA00022723"/>
    </source>
</evidence>
<proteinExistence type="predicted"/>
<accession>A0AAE4AR85</accession>
<keyword evidence="8" id="KW-0472">Membrane</keyword>
<evidence type="ECO:0000256" key="5">
    <source>
        <dbReference type="ARBA" id="ARBA00023004"/>
    </source>
</evidence>
<dbReference type="RefSeq" id="WP_307265456.1">
    <property type="nucleotide sequence ID" value="NZ_JAUSVL010000001.1"/>
</dbReference>
<keyword evidence="5" id="KW-0408">Iron</keyword>
<dbReference type="GO" id="GO:0051539">
    <property type="term" value="F:4 iron, 4 sulfur cluster binding"/>
    <property type="evidence" value="ECO:0007669"/>
    <property type="project" value="UniProtKB-KW"/>
</dbReference>
<feature type="domain" description="4Fe-4S ferredoxin-type" evidence="9">
    <location>
        <begin position="212"/>
        <end position="241"/>
    </location>
</feature>
<dbReference type="Pfam" id="PF00037">
    <property type="entry name" value="Fer4"/>
    <property type="match status" value="1"/>
</dbReference>
<dbReference type="AlphaFoldDB" id="A0AAE4AR85"/>
<dbReference type="CDD" id="cd16373">
    <property type="entry name" value="DMSOR_beta_like"/>
    <property type="match status" value="1"/>
</dbReference>
<feature type="transmembrane region" description="Helical" evidence="8">
    <location>
        <begin position="107"/>
        <end position="130"/>
    </location>
</feature>
<dbReference type="GO" id="GO:0005886">
    <property type="term" value="C:plasma membrane"/>
    <property type="evidence" value="ECO:0007669"/>
    <property type="project" value="TreeGrafter"/>
</dbReference>
<keyword evidence="1" id="KW-0813">Transport</keyword>
<evidence type="ECO:0000259" key="9">
    <source>
        <dbReference type="PROSITE" id="PS51379"/>
    </source>
</evidence>
<feature type="domain" description="4Fe-4S ferredoxin-type" evidence="9">
    <location>
        <begin position="429"/>
        <end position="464"/>
    </location>
</feature>
<evidence type="ECO:0000313" key="11">
    <source>
        <dbReference type="Proteomes" id="UP001238163"/>
    </source>
</evidence>